<feature type="compositionally biased region" description="Acidic residues" evidence="1">
    <location>
        <begin position="79"/>
        <end position="88"/>
    </location>
</feature>
<dbReference type="EMBL" id="APAU02000016">
    <property type="protein sequence ID" value="EUB61916.1"/>
    <property type="molecule type" value="Genomic_DNA"/>
</dbReference>
<feature type="region of interest" description="Disordered" evidence="1">
    <location>
        <begin position="70"/>
        <end position="121"/>
    </location>
</feature>
<dbReference type="CTD" id="36338904"/>
<dbReference type="KEGG" id="egl:EGR_03189"/>
<dbReference type="RefSeq" id="XP_024353112.1">
    <property type="nucleotide sequence ID" value="XM_024492438.1"/>
</dbReference>
<name>W6UL92_ECHGR</name>
<gene>
    <name evidence="2" type="ORF">EGR_03189</name>
</gene>
<feature type="compositionally biased region" description="Polar residues" evidence="1">
    <location>
        <begin position="170"/>
        <end position="186"/>
    </location>
</feature>
<evidence type="ECO:0000313" key="3">
    <source>
        <dbReference type="Proteomes" id="UP000019149"/>
    </source>
</evidence>
<feature type="compositionally biased region" description="Low complexity" evidence="1">
    <location>
        <begin position="391"/>
        <end position="404"/>
    </location>
</feature>
<accession>W6UL92</accession>
<dbReference type="Proteomes" id="UP000019149">
    <property type="component" value="Unassembled WGS sequence"/>
</dbReference>
<feature type="compositionally biased region" description="Low complexity" evidence="1">
    <location>
        <begin position="145"/>
        <end position="156"/>
    </location>
</feature>
<dbReference type="OrthoDB" id="515313at2759"/>
<organism evidence="2 3">
    <name type="scientific">Echinococcus granulosus</name>
    <name type="common">Hydatid tapeworm</name>
    <dbReference type="NCBI Taxonomy" id="6210"/>
    <lineage>
        <taxon>Eukaryota</taxon>
        <taxon>Metazoa</taxon>
        <taxon>Spiralia</taxon>
        <taxon>Lophotrochozoa</taxon>
        <taxon>Platyhelminthes</taxon>
        <taxon>Cestoda</taxon>
        <taxon>Eucestoda</taxon>
        <taxon>Cyclophyllidea</taxon>
        <taxon>Taeniidae</taxon>
        <taxon>Echinococcus</taxon>
        <taxon>Echinococcus granulosus group</taxon>
    </lineage>
</organism>
<sequence>MAQKASPPSEPPSSFERRPRRFRRSTSRVSHYNVVGAVKKHPGADRAIHQISAQLRGKRPSSYFEYVKTEQGDHQTTDLGDDLVEESLNESKSTPNNLRSSSSSNIPDINSTVEKEEDESTVVASITSKIEELDDNSKASLDPPASAASNAWSEESLVTKSDHKKAILQKQKSSAPRSTPSDPTTWNLQVWRTSRTKGIGAGGTSISVSRHRYSTTSSTFCRSPSPSTSGSCLHYNSNTGRTGSCVESELSVAELAEALRQLSRDARFRSIRPLWRDPNSRLLPSDETASVEAMLREYNHLLLAAATNANTSSSSTPQLAVRRPYHSTLNRWRQQERIQMENFILANRLRNIRPSPETSREVLLKHYKEYFITPVTAQSLTKGSALDLDASLPRSRPRCSSARSVQLGPPRPLKRLTGFGSAHTTPAPSRTSVCGCAPASGGSVIETPRSREVLDSLNSVRRAIHEQRVKGKL</sequence>
<dbReference type="OMA" id="RSIRPLW"/>
<keyword evidence="3" id="KW-1185">Reference proteome</keyword>
<dbReference type="GO" id="GO:0016853">
    <property type="term" value="F:isomerase activity"/>
    <property type="evidence" value="ECO:0007669"/>
    <property type="project" value="UniProtKB-KW"/>
</dbReference>
<evidence type="ECO:0000313" key="2">
    <source>
        <dbReference type="EMBL" id="EUB61916.1"/>
    </source>
</evidence>
<comment type="caution">
    <text evidence="2">The sequence shown here is derived from an EMBL/GenBank/DDBJ whole genome shotgun (WGS) entry which is preliminary data.</text>
</comment>
<dbReference type="GeneID" id="36338904"/>
<feature type="region of interest" description="Disordered" evidence="1">
    <location>
        <begin position="391"/>
        <end position="413"/>
    </location>
</feature>
<evidence type="ECO:0000256" key="1">
    <source>
        <dbReference type="SAM" id="MobiDB-lite"/>
    </source>
</evidence>
<reference evidence="2 3" key="1">
    <citation type="journal article" date="2013" name="Nat. Genet.">
        <title>The genome of the hydatid tapeworm Echinococcus granulosus.</title>
        <authorList>
            <person name="Zheng H."/>
            <person name="Zhang W."/>
            <person name="Zhang L."/>
            <person name="Zhang Z."/>
            <person name="Li J."/>
            <person name="Lu G."/>
            <person name="Zhu Y."/>
            <person name="Wang Y."/>
            <person name="Huang Y."/>
            <person name="Liu J."/>
            <person name="Kang H."/>
            <person name="Chen J."/>
            <person name="Wang L."/>
            <person name="Chen A."/>
            <person name="Yu S."/>
            <person name="Gao Z."/>
            <person name="Jin L."/>
            <person name="Gu W."/>
            <person name="Wang Z."/>
            <person name="Zhao L."/>
            <person name="Shi B."/>
            <person name="Wen H."/>
            <person name="Lin R."/>
            <person name="Jones M.K."/>
            <person name="Brejova B."/>
            <person name="Vinar T."/>
            <person name="Zhao G."/>
            <person name="McManus D.P."/>
            <person name="Chen Z."/>
            <person name="Zhou Y."/>
            <person name="Wang S."/>
        </authorList>
    </citation>
    <scope>NUCLEOTIDE SEQUENCE [LARGE SCALE GENOMIC DNA]</scope>
</reference>
<feature type="region of interest" description="Disordered" evidence="1">
    <location>
        <begin position="1"/>
        <end position="46"/>
    </location>
</feature>
<dbReference type="AlphaFoldDB" id="W6UL92"/>
<protein>
    <submittedName>
        <fullName evidence="2">Prokaryotic DNA topoisomerase</fullName>
    </submittedName>
</protein>
<proteinExistence type="predicted"/>
<feature type="compositionally biased region" description="Low complexity" evidence="1">
    <location>
        <begin position="91"/>
        <end position="112"/>
    </location>
</feature>
<feature type="region of interest" description="Disordered" evidence="1">
    <location>
        <begin position="134"/>
        <end position="186"/>
    </location>
</feature>